<name>A0A699ZKW1_HAELA</name>
<protein>
    <submittedName>
        <fullName evidence="1">Uncharacterized protein</fullName>
    </submittedName>
</protein>
<comment type="caution">
    <text evidence="1">The sequence shown here is derived from an EMBL/GenBank/DDBJ whole genome shotgun (WGS) entry which is preliminary data.</text>
</comment>
<proteinExistence type="predicted"/>
<reference evidence="1 2" key="1">
    <citation type="submission" date="2020-02" db="EMBL/GenBank/DDBJ databases">
        <title>Draft genome sequence of Haematococcus lacustris strain NIES-144.</title>
        <authorList>
            <person name="Morimoto D."/>
            <person name="Nakagawa S."/>
            <person name="Yoshida T."/>
            <person name="Sawayama S."/>
        </authorList>
    </citation>
    <scope>NUCLEOTIDE SEQUENCE [LARGE SCALE GENOMIC DNA]</scope>
    <source>
        <strain evidence="1 2">NIES-144</strain>
    </source>
</reference>
<feature type="non-terminal residue" evidence="1">
    <location>
        <position position="1"/>
    </location>
</feature>
<accession>A0A699ZKW1</accession>
<sequence length="43" mass="4679">MSSYDKVAKVVAPKRAHLKEAEAAYKAVMTGLQSKQAELKAVM</sequence>
<dbReference type="Proteomes" id="UP000485058">
    <property type="component" value="Unassembled WGS sequence"/>
</dbReference>
<gene>
    <name evidence="1" type="ORF">HaLaN_21003</name>
</gene>
<evidence type="ECO:0000313" key="2">
    <source>
        <dbReference type="Proteomes" id="UP000485058"/>
    </source>
</evidence>
<feature type="non-terminal residue" evidence="1">
    <location>
        <position position="43"/>
    </location>
</feature>
<organism evidence="1 2">
    <name type="scientific">Haematococcus lacustris</name>
    <name type="common">Green alga</name>
    <name type="synonym">Haematococcus pluvialis</name>
    <dbReference type="NCBI Taxonomy" id="44745"/>
    <lineage>
        <taxon>Eukaryota</taxon>
        <taxon>Viridiplantae</taxon>
        <taxon>Chlorophyta</taxon>
        <taxon>core chlorophytes</taxon>
        <taxon>Chlorophyceae</taxon>
        <taxon>CS clade</taxon>
        <taxon>Chlamydomonadales</taxon>
        <taxon>Haematococcaceae</taxon>
        <taxon>Haematococcus</taxon>
    </lineage>
</organism>
<evidence type="ECO:0000313" key="1">
    <source>
        <dbReference type="EMBL" id="GFH23397.1"/>
    </source>
</evidence>
<dbReference type="EMBL" id="BLLF01002263">
    <property type="protein sequence ID" value="GFH23397.1"/>
    <property type="molecule type" value="Genomic_DNA"/>
</dbReference>
<keyword evidence="2" id="KW-1185">Reference proteome</keyword>
<dbReference type="Gene3D" id="1.20.920.20">
    <property type="match status" value="1"/>
</dbReference>
<dbReference type="AlphaFoldDB" id="A0A699ZKW1"/>